<keyword evidence="3" id="KW-1185">Reference proteome</keyword>
<evidence type="ECO:0000313" key="2">
    <source>
        <dbReference type="EMBL" id="MDP9763836.1"/>
    </source>
</evidence>
<protein>
    <recommendedName>
        <fullName evidence="4">PrcB C-terminal</fullName>
    </recommendedName>
</protein>
<evidence type="ECO:0000256" key="1">
    <source>
        <dbReference type="SAM" id="SignalP"/>
    </source>
</evidence>
<comment type="caution">
    <text evidence="2">The sequence shown here is derived from an EMBL/GenBank/DDBJ whole genome shotgun (WGS) entry which is preliminary data.</text>
</comment>
<feature type="signal peptide" evidence="1">
    <location>
        <begin position="1"/>
        <end position="19"/>
    </location>
</feature>
<sequence>MKWLWTVILLLLAACSVGTPLLTSPHGKDWQLTPGREAQVWRFRFGNPTTSAVESTVLASQAQVTAAGLTVLLDEWGGNKSATWTGLTGAPDRSRVWIDVQDAGAPGGYRAIFSGTLVRRPSLASGQREAVGDKYLRLKELPLSREKSGFPDGVDVGQLIRDLATDVTVTARLPHLTAPLESVPNANVNGKRRHNGESVAAALDGLVSLKGGWGWTTLPDDRLYFGPPPAAEAVIPSNVRGNRVTYRDVSSEGLRNAILWVLTTPAGQVIRAESQHASVATLGYAGGTLFVDQRSLPALGATAAATYDTVADATEANPTPVTPPAAWRDEEAVLPAGAPAVFRYRVQLTEAADWVEISAQAADPQGFFVTYEGPGVPQTRVDRFAGGMQRVVLAALPAGTMIRITAWNVPNQNTVQIAELHPRKLSQTLLAAAAEEYYRIPPESAGTASLPGIHPAAGSARITRPGQADVTGKVVATKYLLVEPARTEYVFGEPDVPLDTQVLKVLIDRKDQEAAQQAITTRGTP</sequence>
<proteinExistence type="predicted"/>
<organism evidence="2 3">
    <name type="scientific">Deinococcus enclensis</name>
    <dbReference type="NCBI Taxonomy" id="1049582"/>
    <lineage>
        <taxon>Bacteria</taxon>
        <taxon>Thermotogati</taxon>
        <taxon>Deinococcota</taxon>
        <taxon>Deinococci</taxon>
        <taxon>Deinococcales</taxon>
        <taxon>Deinococcaceae</taxon>
        <taxon>Deinococcus</taxon>
    </lineage>
</organism>
<reference evidence="2 3" key="1">
    <citation type="submission" date="2023-07" db="EMBL/GenBank/DDBJ databases">
        <title>Genomic Encyclopedia of Type Strains, Phase IV (KMG-IV): sequencing the most valuable type-strain genomes for metagenomic binning, comparative biology and taxonomic classification.</title>
        <authorList>
            <person name="Goeker M."/>
        </authorList>
    </citation>
    <scope>NUCLEOTIDE SEQUENCE [LARGE SCALE GENOMIC DNA]</scope>
    <source>
        <strain evidence="2 3">NIO-1023</strain>
    </source>
</reference>
<dbReference type="EMBL" id="JAURUR010000002">
    <property type="protein sequence ID" value="MDP9763836.1"/>
    <property type="molecule type" value="Genomic_DNA"/>
</dbReference>
<gene>
    <name evidence="2" type="ORF">QO006_001253</name>
</gene>
<dbReference type="PROSITE" id="PS51257">
    <property type="entry name" value="PROKAR_LIPOPROTEIN"/>
    <property type="match status" value="1"/>
</dbReference>
<name>A0ABT9MBD4_9DEIO</name>
<dbReference type="RefSeq" id="WP_307464971.1">
    <property type="nucleotide sequence ID" value="NZ_JAURUR010000002.1"/>
</dbReference>
<feature type="chain" id="PRO_5047414150" description="PrcB C-terminal" evidence="1">
    <location>
        <begin position="20"/>
        <end position="525"/>
    </location>
</feature>
<accession>A0ABT9MBD4</accession>
<evidence type="ECO:0008006" key="4">
    <source>
        <dbReference type="Google" id="ProtNLM"/>
    </source>
</evidence>
<keyword evidence="1" id="KW-0732">Signal</keyword>
<evidence type="ECO:0000313" key="3">
    <source>
        <dbReference type="Proteomes" id="UP001232163"/>
    </source>
</evidence>
<dbReference type="Proteomes" id="UP001232163">
    <property type="component" value="Unassembled WGS sequence"/>
</dbReference>